<evidence type="ECO:0000259" key="3">
    <source>
        <dbReference type="Pfam" id="PF24883"/>
    </source>
</evidence>
<dbReference type="SUPFAM" id="SSF52540">
    <property type="entry name" value="P-loop containing nucleoside triphosphate hydrolases"/>
    <property type="match status" value="1"/>
</dbReference>
<dbReference type="Pfam" id="PF24883">
    <property type="entry name" value="NPHP3_N"/>
    <property type="match status" value="1"/>
</dbReference>
<protein>
    <submittedName>
        <fullName evidence="5">Uncharacterized protein</fullName>
    </submittedName>
</protein>
<comment type="caution">
    <text evidence="5">The sequence shown here is derived from an EMBL/GenBank/DDBJ whole genome shotgun (WGS) entry which is preliminary data.</text>
</comment>
<organism evidence="5 6">
    <name type="scientific">Rasamsonia emersonii (strain ATCC 16479 / CBS 393.64 / IMI 116815)</name>
    <dbReference type="NCBI Taxonomy" id="1408163"/>
    <lineage>
        <taxon>Eukaryota</taxon>
        <taxon>Fungi</taxon>
        <taxon>Dikarya</taxon>
        <taxon>Ascomycota</taxon>
        <taxon>Pezizomycotina</taxon>
        <taxon>Eurotiomycetes</taxon>
        <taxon>Eurotiomycetidae</taxon>
        <taxon>Eurotiales</taxon>
        <taxon>Trichocomaceae</taxon>
        <taxon>Rasamsonia</taxon>
    </lineage>
</organism>
<dbReference type="STRING" id="1408163.A0A0F4Z0T7"/>
<name>A0A0F4Z0T7_RASE3</name>
<feature type="domain" description="Nephrocystin 3-like N-terminal" evidence="3">
    <location>
        <begin position="47"/>
        <end position="207"/>
    </location>
</feature>
<dbReference type="InterPro" id="IPR056884">
    <property type="entry name" value="NPHP3-like_N"/>
</dbReference>
<dbReference type="InterPro" id="IPR056693">
    <property type="entry name" value="DUF7791"/>
</dbReference>
<dbReference type="EMBL" id="LASV01000089">
    <property type="protein sequence ID" value="KKA23696.1"/>
    <property type="molecule type" value="Genomic_DNA"/>
</dbReference>
<accession>A0A0F4Z0T7</accession>
<feature type="domain" description="DUF7791" evidence="4">
    <location>
        <begin position="316"/>
        <end position="433"/>
    </location>
</feature>
<gene>
    <name evidence="5" type="ORF">T310_2287</name>
</gene>
<dbReference type="PANTHER" id="PTHR10039">
    <property type="entry name" value="AMELOGENIN"/>
    <property type="match status" value="1"/>
</dbReference>
<evidence type="ECO:0000256" key="2">
    <source>
        <dbReference type="SAM" id="MobiDB-lite"/>
    </source>
</evidence>
<keyword evidence="6" id="KW-1185">Reference proteome</keyword>
<dbReference type="Proteomes" id="UP000053958">
    <property type="component" value="Unassembled WGS sequence"/>
</dbReference>
<evidence type="ECO:0000256" key="1">
    <source>
        <dbReference type="ARBA" id="ARBA00022737"/>
    </source>
</evidence>
<keyword evidence="1" id="KW-0677">Repeat</keyword>
<reference evidence="5 6" key="1">
    <citation type="submission" date="2015-04" db="EMBL/GenBank/DDBJ databases">
        <authorList>
            <person name="Heijne W.H."/>
            <person name="Fedorova N.D."/>
            <person name="Nierman W.C."/>
            <person name="Vollebregt A.W."/>
            <person name="Zhao Z."/>
            <person name="Wu L."/>
            <person name="Kumar M."/>
            <person name="Stam H."/>
            <person name="van den Berg M.A."/>
            <person name="Pel H.J."/>
        </authorList>
    </citation>
    <scope>NUCLEOTIDE SEQUENCE [LARGE SCALE GENOMIC DNA]</scope>
    <source>
        <strain evidence="5 6">CBS 393.64</strain>
    </source>
</reference>
<sequence>MHWRFDQINDAHFDTFQWIFEDKSFQWNIEDGSQVIAYSDQPNRVLFVTWLANGTGIFHIAGKLGSGKSTLMKYLCEHDRTTELLQKWAGNKELVFAQFFFWRAGGDYEKSLSGLLRSLLHDTLEQCPDLIPSVLPRQWQKMMSLDWRARSKLHLSKKEIRDALCISMDGLDEYEETCQEDYRDLVELLFSWTRAAPADVKLCVSSREYEVFRNAFSDDKRLRLQDLTRKDIESVVRHRLNGFEISETNGVSADNNKEPLVTEIIDRADGVFLWVALVLKSVREGLQYDNRLSSLIQKVRHMPQDMEPLFHHLLDSISPSDRRAAYRTFAVVLELQKSECLEMSLLRYSFLEDYDTDGNFAMDRDFKDSSSNNDEITSRMERAQRRLNGQCKGLLEVRHDEVEWRKPVCSQSVTFTHRSVFDFVSGNSIQARMAYYWISSDEIEKVNLILIVKRDELQDEFGVAFVCVLYTAACLQHVDYISWKITEDPTLLSDEVKFGRLFSSIMRGVYDSGNLTALRFLISRLRDGLPLNPRLLGHWKNSVSPLTIWEWTIITAVTRLSDYEQADRRMFGELLEMFLKSGADQSLQLYYTDYDGREFSFMTSREFWTMTSEEWTDEIMLAITNKKMNTFLRKYGGATLHELVDFWQLENAAELKELLSPKPKRRLEKALDRKINPIDVMMRRRRKKQKQSQAKLKLQKFH</sequence>
<dbReference type="Gene3D" id="3.40.50.300">
    <property type="entry name" value="P-loop containing nucleotide triphosphate hydrolases"/>
    <property type="match status" value="1"/>
</dbReference>
<proteinExistence type="predicted"/>
<dbReference type="GeneID" id="25314638"/>
<dbReference type="OrthoDB" id="443402at2759"/>
<dbReference type="AlphaFoldDB" id="A0A0F4Z0T7"/>
<evidence type="ECO:0000259" key="4">
    <source>
        <dbReference type="Pfam" id="PF25053"/>
    </source>
</evidence>
<evidence type="ECO:0000313" key="5">
    <source>
        <dbReference type="EMBL" id="KKA23696.1"/>
    </source>
</evidence>
<dbReference type="Pfam" id="PF25053">
    <property type="entry name" value="DUF7791"/>
    <property type="match status" value="1"/>
</dbReference>
<feature type="region of interest" description="Disordered" evidence="2">
    <location>
        <begin position="683"/>
        <end position="702"/>
    </location>
</feature>
<dbReference type="InterPro" id="IPR027417">
    <property type="entry name" value="P-loop_NTPase"/>
</dbReference>
<evidence type="ECO:0000313" key="6">
    <source>
        <dbReference type="Proteomes" id="UP000053958"/>
    </source>
</evidence>
<dbReference type="RefSeq" id="XP_013330308.1">
    <property type="nucleotide sequence ID" value="XM_013474854.1"/>
</dbReference>
<dbReference type="PANTHER" id="PTHR10039:SF5">
    <property type="entry name" value="NACHT DOMAIN-CONTAINING PROTEIN"/>
    <property type="match status" value="1"/>
</dbReference>